<protein>
    <recommendedName>
        <fullName evidence="5">Epoxide hydrolase N-terminal domain-containing protein</fullName>
    </recommendedName>
</protein>
<evidence type="ECO:0000313" key="6">
    <source>
        <dbReference type="EMBL" id="KAI1879147.1"/>
    </source>
</evidence>
<dbReference type="PANTHER" id="PTHR21661">
    <property type="entry name" value="EPOXIDE HYDROLASE 1-RELATED"/>
    <property type="match status" value="1"/>
</dbReference>
<feature type="active site" description="Proton donor" evidence="4">
    <location>
        <position position="316"/>
    </location>
</feature>
<feature type="active site" description="Nucleophile" evidence="4">
    <location>
        <position position="183"/>
    </location>
</feature>
<keyword evidence="2" id="KW-0058">Aromatic hydrocarbons catabolism</keyword>
<comment type="similarity">
    <text evidence="1">Belongs to the peptidase S33 family.</text>
</comment>
<gene>
    <name evidence="6" type="ORF">JX265_002101</name>
</gene>
<dbReference type="PRINTS" id="PR00412">
    <property type="entry name" value="EPOXHYDRLASE"/>
</dbReference>
<dbReference type="SUPFAM" id="SSF53474">
    <property type="entry name" value="alpha/beta-Hydrolases"/>
    <property type="match status" value="1"/>
</dbReference>
<keyword evidence="7" id="KW-1185">Reference proteome</keyword>
<evidence type="ECO:0000256" key="2">
    <source>
        <dbReference type="ARBA" id="ARBA00022797"/>
    </source>
</evidence>
<keyword evidence="3" id="KW-0378">Hydrolase</keyword>
<dbReference type="Proteomes" id="UP000829685">
    <property type="component" value="Unassembled WGS sequence"/>
</dbReference>
<accession>A0A9Q0AT70</accession>
<feature type="active site" description="Proton acceptor" evidence="4">
    <location>
        <position position="383"/>
    </location>
</feature>
<evidence type="ECO:0000259" key="5">
    <source>
        <dbReference type="Pfam" id="PF06441"/>
    </source>
</evidence>
<dbReference type="EMBL" id="JAFIMR010000004">
    <property type="protein sequence ID" value="KAI1879147.1"/>
    <property type="molecule type" value="Genomic_DNA"/>
</dbReference>
<dbReference type="PANTHER" id="PTHR21661:SF35">
    <property type="entry name" value="EPOXIDE HYDROLASE"/>
    <property type="match status" value="1"/>
</dbReference>
<evidence type="ECO:0000313" key="7">
    <source>
        <dbReference type="Proteomes" id="UP000829685"/>
    </source>
</evidence>
<evidence type="ECO:0000256" key="1">
    <source>
        <dbReference type="ARBA" id="ARBA00010088"/>
    </source>
</evidence>
<comment type="caution">
    <text evidence="6">The sequence shown here is derived from an EMBL/GenBank/DDBJ whole genome shotgun (WGS) entry which is preliminary data.</text>
</comment>
<evidence type="ECO:0000256" key="4">
    <source>
        <dbReference type="PIRSR" id="PIRSR001112-1"/>
    </source>
</evidence>
<name>A0A9Q0AT70_9PEZI</name>
<feature type="domain" description="Epoxide hydrolase N-terminal" evidence="5">
    <location>
        <begin position="5"/>
        <end position="116"/>
    </location>
</feature>
<dbReference type="GO" id="GO:0097176">
    <property type="term" value="P:epoxide metabolic process"/>
    <property type="evidence" value="ECO:0007669"/>
    <property type="project" value="TreeGrafter"/>
</dbReference>
<dbReference type="AlphaFoldDB" id="A0A9Q0AT70"/>
<dbReference type="Pfam" id="PF06441">
    <property type="entry name" value="EHN"/>
    <property type="match status" value="1"/>
</dbReference>
<dbReference type="GO" id="GO:0004301">
    <property type="term" value="F:epoxide hydrolase activity"/>
    <property type="evidence" value="ECO:0007669"/>
    <property type="project" value="TreeGrafter"/>
</dbReference>
<evidence type="ECO:0000256" key="3">
    <source>
        <dbReference type="ARBA" id="ARBA00022801"/>
    </source>
</evidence>
<proteinExistence type="inferred from homology"/>
<dbReference type="Gene3D" id="3.40.50.1820">
    <property type="entry name" value="alpha/beta hydrolase"/>
    <property type="match status" value="1"/>
</dbReference>
<sequence>MSSNVEPYHIAIPDSAIERLKAKLSLATFPSETSYANNREYGVPLEDIKRLASFWTSYDWRQAEAKINKLPQFTTTISVDGHDDALKIHFVHQKAENLSSIPLLFCHGWPGSFLEVTKILPLLTSSEAGDGNLTFHVVAPSLPNYGFSQRTSKPGFGISQHAEVCHKLMLQLGYNSYVTQGGDVGFFITRAMGFLYPEHVLASHINFVLAAPPSPLKTPMLILQYLIGNYTAAEKAGLERTQWFRKEGSGYNQVQSTKPHTLGFALADSPIALLAWIYEKLRDWSDDYPWTDEEIITWISIYYFSEAGADASVDLYYEIVHPEAATNGQGGSLLNRPIGDYLKWNRIPMGLSYFPQDVVVMPSSWGRTLGPVVFEKRHEEGGHFASVEKPELLVNDVKNFVKKAGISQHQQS</sequence>
<dbReference type="InterPro" id="IPR010497">
    <property type="entry name" value="Epoxide_hydro_N"/>
</dbReference>
<dbReference type="InterPro" id="IPR016292">
    <property type="entry name" value="Epoxide_hydrolase"/>
</dbReference>
<dbReference type="InterPro" id="IPR000639">
    <property type="entry name" value="Epox_hydrolase-like"/>
</dbReference>
<reference evidence="6" key="1">
    <citation type="submission" date="2021-03" db="EMBL/GenBank/DDBJ databases">
        <title>Revisited historic fungal species revealed as producer of novel bioactive compounds through whole genome sequencing and comparative genomics.</title>
        <authorList>
            <person name="Vignolle G.A."/>
            <person name="Hochenegger N."/>
            <person name="Mach R.L."/>
            <person name="Mach-Aigner A.R."/>
            <person name="Javad Rahimi M."/>
            <person name="Salim K.A."/>
            <person name="Chan C.M."/>
            <person name="Lim L.B.L."/>
            <person name="Cai F."/>
            <person name="Druzhinina I.S."/>
            <person name="U'Ren J.M."/>
            <person name="Derntl C."/>
        </authorList>
    </citation>
    <scope>NUCLEOTIDE SEQUENCE</scope>
    <source>
        <strain evidence="6">TUCIM 5799</strain>
    </source>
</reference>
<organism evidence="6 7">
    <name type="scientific">Neoarthrinium moseri</name>
    <dbReference type="NCBI Taxonomy" id="1658444"/>
    <lineage>
        <taxon>Eukaryota</taxon>
        <taxon>Fungi</taxon>
        <taxon>Dikarya</taxon>
        <taxon>Ascomycota</taxon>
        <taxon>Pezizomycotina</taxon>
        <taxon>Sordariomycetes</taxon>
        <taxon>Xylariomycetidae</taxon>
        <taxon>Amphisphaeriales</taxon>
        <taxon>Apiosporaceae</taxon>
        <taxon>Neoarthrinium</taxon>
    </lineage>
</organism>
<dbReference type="InterPro" id="IPR029058">
    <property type="entry name" value="AB_hydrolase_fold"/>
</dbReference>
<dbReference type="PIRSF" id="PIRSF001112">
    <property type="entry name" value="Epoxide_hydrolase"/>
    <property type="match status" value="1"/>
</dbReference>